<feature type="region of interest" description="Disordered" evidence="1">
    <location>
        <begin position="1"/>
        <end position="20"/>
    </location>
</feature>
<feature type="compositionally biased region" description="Polar residues" evidence="1">
    <location>
        <begin position="7"/>
        <end position="16"/>
    </location>
</feature>
<accession>A0A8X8LCS8</accession>
<dbReference type="EMBL" id="FNNO01000002">
    <property type="protein sequence ID" value="SDW40993.1"/>
    <property type="molecule type" value="Genomic_DNA"/>
</dbReference>
<evidence type="ECO:0000313" key="2">
    <source>
        <dbReference type="EMBL" id="SDW40993.1"/>
    </source>
</evidence>
<name>A0A8X8LCS8_9BACT</name>
<keyword evidence="3" id="KW-1185">Reference proteome</keyword>
<evidence type="ECO:0000313" key="3">
    <source>
        <dbReference type="Proteomes" id="UP000198711"/>
    </source>
</evidence>
<proteinExistence type="predicted"/>
<evidence type="ECO:0008006" key="4">
    <source>
        <dbReference type="Google" id="ProtNLM"/>
    </source>
</evidence>
<dbReference type="AlphaFoldDB" id="A0A8X8LCS8"/>
<organism evidence="2 3">
    <name type="scientific">Hydrobacter penzbergensis</name>
    <dbReference type="NCBI Taxonomy" id="1235997"/>
    <lineage>
        <taxon>Bacteria</taxon>
        <taxon>Pseudomonadati</taxon>
        <taxon>Bacteroidota</taxon>
        <taxon>Chitinophagia</taxon>
        <taxon>Chitinophagales</taxon>
        <taxon>Chitinophagaceae</taxon>
        <taxon>Hydrobacter</taxon>
    </lineage>
</organism>
<gene>
    <name evidence="2" type="ORF">SAMN05444410_102234</name>
</gene>
<sequence length="73" mass="8460">MMKRTSNKYSSRVSKQTAKRKSIIQLIEKLKNLILTPVLTSKTFSIDGNLAKWKVFQSIIANTREISYKRLSQ</sequence>
<dbReference type="Proteomes" id="UP000198711">
    <property type="component" value="Unassembled WGS sequence"/>
</dbReference>
<reference evidence="2 3" key="1">
    <citation type="submission" date="2016-10" db="EMBL/GenBank/DDBJ databases">
        <authorList>
            <person name="Varghese N."/>
            <person name="Submissions S."/>
        </authorList>
    </citation>
    <scope>NUCLEOTIDE SEQUENCE [LARGE SCALE GENOMIC DNA]</scope>
    <source>
        <strain evidence="2 3">DSM 25353</strain>
    </source>
</reference>
<evidence type="ECO:0000256" key="1">
    <source>
        <dbReference type="SAM" id="MobiDB-lite"/>
    </source>
</evidence>
<comment type="caution">
    <text evidence="2">The sequence shown here is derived from an EMBL/GenBank/DDBJ whole genome shotgun (WGS) entry which is preliminary data.</text>
</comment>
<protein>
    <recommendedName>
        <fullName evidence="4">Transposase</fullName>
    </recommendedName>
</protein>